<dbReference type="AlphaFoldDB" id="A0A0F9A2R1"/>
<protein>
    <submittedName>
        <fullName evidence="1">Uncharacterized protein</fullName>
    </submittedName>
</protein>
<accession>A0A0F9A2R1</accession>
<organism evidence="1">
    <name type="scientific">marine sediment metagenome</name>
    <dbReference type="NCBI Taxonomy" id="412755"/>
    <lineage>
        <taxon>unclassified sequences</taxon>
        <taxon>metagenomes</taxon>
        <taxon>ecological metagenomes</taxon>
    </lineage>
</organism>
<proteinExistence type="predicted"/>
<dbReference type="Gene3D" id="3.40.50.1220">
    <property type="entry name" value="TPP-binding domain"/>
    <property type="match status" value="1"/>
</dbReference>
<dbReference type="SUPFAM" id="SSF52467">
    <property type="entry name" value="DHS-like NAD/FAD-binding domain"/>
    <property type="match status" value="1"/>
</dbReference>
<comment type="caution">
    <text evidence="1">The sequence shown here is derived from an EMBL/GenBank/DDBJ whole genome shotgun (WGS) entry which is preliminary data.</text>
</comment>
<evidence type="ECO:0000313" key="1">
    <source>
        <dbReference type="EMBL" id="KKK92400.1"/>
    </source>
</evidence>
<sequence length="335" mass="38196">MNQQELTDLFTLRPQNFAWFLGAGASRSSGLPTADDVIWYMKQRYYCSQENQEISRHDVQNPRVKNIIQSYMDSKGFPEKWSDEEYTTYFEKIFGDDRERQRRFLNGILNEENVMLSVGNRVFGALIAMKQIKVLFTTNFDSVVEKAVAEVSGKSIAAYHLEGSKSINDAFNNEEFPIYCKLHGDFRYESIKNLSTDLAAQNTDLASCLINSGNRFGFIVAGYSGRDQSIMDLFYKVIESNNPFPNGLYWLGIKGAEAPPSVERLLTKAKEKGINAHYIQIETFDAFLLRLWRNIENKPQDINLKVQKTDYCTVDLQLPEPGEGTPLLRLNAGKA</sequence>
<dbReference type="Pfam" id="PF13289">
    <property type="entry name" value="SIR2_2"/>
    <property type="match status" value="1"/>
</dbReference>
<name>A0A0F9A2R1_9ZZZZ</name>
<reference evidence="1" key="1">
    <citation type="journal article" date="2015" name="Nature">
        <title>Complex archaea that bridge the gap between prokaryotes and eukaryotes.</title>
        <authorList>
            <person name="Spang A."/>
            <person name="Saw J.H."/>
            <person name="Jorgensen S.L."/>
            <person name="Zaremba-Niedzwiedzka K."/>
            <person name="Martijn J."/>
            <person name="Lind A.E."/>
            <person name="van Eijk R."/>
            <person name="Schleper C."/>
            <person name="Guy L."/>
            <person name="Ettema T.J."/>
        </authorList>
    </citation>
    <scope>NUCLEOTIDE SEQUENCE</scope>
</reference>
<dbReference type="EMBL" id="LAZR01048228">
    <property type="protein sequence ID" value="KKK92400.1"/>
    <property type="molecule type" value="Genomic_DNA"/>
</dbReference>
<dbReference type="InterPro" id="IPR029035">
    <property type="entry name" value="DHS-like_NAD/FAD-binding_dom"/>
</dbReference>
<gene>
    <name evidence="1" type="ORF">LCGC14_2703310</name>
</gene>